<organism evidence="4 5">
    <name type="scientific">Aplysia californica</name>
    <name type="common">California sea hare</name>
    <dbReference type="NCBI Taxonomy" id="6500"/>
    <lineage>
        <taxon>Eukaryota</taxon>
        <taxon>Metazoa</taxon>
        <taxon>Spiralia</taxon>
        <taxon>Lophotrochozoa</taxon>
        <taxon>Mollusca</taxon>
        <taxon>Gastropoda</taxon>
        <taxon>Heterobranchia</taxon>
        <taxon>Euthyneura</taxon>
        <taxon>Tectipleura</taxon>
        <taxon>Aplysiida</taxon>
        <taxon>Aplysioidea</taxon>
        <taxon>Aplysiidae</taxon>
        <taxon>Aplysia</taxon>
    </lineage>
</organism>
<keyword evidence="4" id="KW-1185">Reference proteome</keyword>
<dbReference type="RefSeq" id="XP_012936507.1">
    <property type="nucleotide sequence ID" value="XM_013081053.2"/>
</dbReference>
<keyword evidence="2" id="KW-0732">Signal</keyword>
<evidence type="ECO:0000256" key="1">
    <source>
        <dbReference type="SAM" id="MobiDB-lite"/>
    </source>
</evidence>
<protein>
    <submittedName>
        <fullName evidence="5">Uncharacterized protein LOC106011430</fullName>
    </submittedName>
</protein>
<evidence type="ECO:0000313" key="5">
    <source>
        <dbReference type="RefSeq" id="XP_012936507.1"/>
    </source>
</evidence>
<feature type="chain" id="PRO_5046061920" evidence="2">
    <location>
        <begin position="19"/>
        <end position="241"/>
    </location>
</feature>
<dbReference type="InterPro" id="IPR003018">
    <property type="entry name" value="GAF"/>
</dbReference>
<dbReference type="InterPro" id="IPR029016">
    <property type="entry name" value="GAF-like_dom_sf"/>
</dbReference>
<dbReference type="Proteomes" id="UP000694888">
    <property type="component" value="Unplaced"/>
</dbReference>
<reference evidence="5" key="1">
    <citation type="submission" date="2025-08" db="UniProtKB">
        <authorList>
            <consortium name="RefSeq"/>
        </authorList>
    </citation>
    <scope>IDENTIFICATION</scope>
</reference>
<feature type="domain" description="GAF" evidence="3">
    <location>
        <begin position="8"/>
        <end position="154"/>
    </location>
</feature>
<feature type="region of interest" description="Disordered" evidence="1">
    <location>
        <begin position="186"/>
        <end position="209"/>
    </location>
</feature>
<dbReference type="GeneID" id="106011430"/>
<name>A0ABM0ZXG4_APLCA</name>
<proteinExistence type="predicted"/>
<sequence>MTNGKLLVLAELVECVACAICADGHALFSCDSESQVLTHISRNDIGEIVFGATEPVGLGTSLAASVAFSKEPSRLKDLLGDRRVPDGLTVSTNRAQSAMGLPVADDTEICIGVVEFYRYAKYSQFSEEEEEVASLLMVLGCTALAKAENVAQRLVDADRASLFLVDHHTNELYARIFDMGYDKKRSLPPAPDSDNNGTEVDPGGAQTAAVAERRTCEEIRSARTLRLHTFLLHANVSPSPL</sequence>
<evidence type="ECO:0000313" key="4">
    <source>
        <dbReference type="Proteomes" id="UP000694888"/>
    </source>
</evidence>
<evidence type="ECO:0000256" key="2">
    <source>
        <dbReference type="SAM" id="SignalP"/>
    </source>
</evidence>
<gene>
    <name evidence="5" type="primary">LOC106011430</name>
</gene>
<dbReference type="Pfam" id="PF01590">
    <property type="entry name" value="GAF"/>
    <property type="match status" value="1"/>
</dbReference>
<dbReference type="Gene3D" id="3.30.450.40">
    <property type="match status" value="2"/>
</dbReference>
<accession>A0ABM0ZXG4</accession>
<feature type="signal peptide" evidence="2">
    <location>
        <begin position="1"/>
        <end position="18"/>
    </location>
</feature>
<evidence type="ECO:0000259" key="3">
    <source>
        <dbReference type="SMART" id="SM00065"/>
    </source>
</evidence>
<dbReference type="SUPFAM" id="SSF55781">
    <property type="entry name" value="GAF domain-like"/>
    <property type="match status" value="1"/>
</dbReference>
<dbReference type="SMART" id="SM00065">
    <property type="entry name" value="GAF"/>
    <property type="match status" value="1"/>
</dbReference>